<proteinExistence type="predicted"/>
<protein>
    <recommendedName>
        <fullName evidence="1">DUF2007 domain-containing protein</fullName>
    </recommendedName>
</protein>
<dbReference type="RefSeq" id="WP_109793010.1">
    <property type="nucleotide sequence ID" value="NZ_PHIG01000048.1"/>
</dbReference>
<feature type="domain" description="DUF2007" evidence="1">
    <location>
        <begin position="1"/>
        <end position="66"/>
    </location>
</feature>
<dbReference type="SUPFAM" id="SSF54913">
    <property type="entry name" value="GlnB-like"/>
    <property type="match status" value="1"/>
</dbReference>
<dbReference type="Gene3D" id="3.30.70.790">
    <property type="entry name" value="UreE, C-terminal domain"/>
    <property type="match status" value="1"/>
</dbReference>
<dbReference type="Proteomes" id="UP000229498">
    <property type="component" value="Unassembled WGS sequence"/>
</dbReference>
<dbReference type="AlphaFoldDB" id="A0A2M9FXG6"/>
<gene>
    <name evidence="2" type="ORF">CVT23_18455</name>
</gene>
<reference evidence="2 3" key="1">
    <citation type="submission" date="2017-11" db="EMBL/GenBank/DDBJ databases">
        <title>Draft genome sequence of Rhizobiales bacterium SY3-13.</title>
        <authorList>
            <person name="Sun C."/>
        </authorList>
    </citation>
    <scope>NUCLEOTIDE SEQUENCE [LARGE SCALE GENOMIC DNA]</scope>
    <source>
        <strain evidence="2 3">SY3-13</strain>
    </source>
</reference>
<dbReference type="Pfam" id="PF09413">
    <property type="entry name" value="DUF2007"/>
    <property type="match status" value="1"/>
</dbReference>
<comment type="caution">
    <text evidence="2">The sequence shown here is derived from an EMBL/GenBank/DDBJ whole genome shotgun (WGS) entry which is preliminary data.</text>
</comment>
<accession>A0A2M9FXG6</accession>
<dbReference type="OrthoDB" id="5297170at2"/>
<name>A0A2M9FXG6_9PROT</name>
<dbReference type="EMBL" id="PHIG01000048">
    <property type="protein sequence ID" value="PJK28155.1"/>
    <property type="molecule type" value="Genomic_DNA"/>
</dbReference>
<evidence type="ECO:0000313" key="2">
    <source>
        <dbReference type="EMBL" id="PJK28155.1"/>
    </source>
</evidence>
<organism evidence="2 3">
    <name type="scientific">Minwuia thermotolerans</name>
    <dbReference type="NCBI Taxonomy" id="2056226"/>
    <lineage>
        <taxon>Bacteria</taxon>
        <taxon>Pseudomonadati</taxon>
        <taxon>Pseudomonadota</taxon>
        <taxon>Alphaproteobacteria</taxon>
        <taxon>Minwuiales</taxon>
        <taxon>Minwuiaceae</taxon>
        <taxon>Minwuia</taxon>
    </lineage>
</organism>
<evidence type="ECO:0000259" key="1">
    <source>
        <dbReference type="Pfam" id="PF09413"/>
    </source>
</evidence>
<sequence>MKEIFRSNDPVQLSFAEAVLKAEGIEAIILDQHMSVMEGSLGVLPRRLMVADADAHPARRLLEDAGAL</sequence>
<keyword evidence="3" id="KW-1185">Reference proteome</keyword>
<dbReference type="InterPro" id="IPR011322">
    <property type="entry name" value="N-reg_PII-like_a/b"/>
</dbReference>
<evidence type="ECO:0000313" key="3">
    <source>
        <dbReference type="Proteomes" id="UP000229498"/>
    </source>
</evidence>
<dbReference type="InterPro" id="IPR018551">
    <property type="entry name" value="DUF2007"/>
</dbReference>